<reference evidence="4" key="1">
    <citation type="journal article" date="2019" name="Int. J. Syst. Evol. Microbiol.">
        <title>The Global Catalogue of Microorganisms (GCM) 10K type strain sequencing project: providing services to taxonomists for standard genome sequencing and annotation.</title>
        <authorList>
            <consortium name="The Broad Institute Genomics Platform"/>
            <consortium name="The Broad Institute Genome Sequencing Center for Infectious Disease"/>
            <person name="Wu L."/>
            <person name="Ma J."/>
        </authorList>
    </citation>
    <scope>NUCLEOTIDE SEQUENCE [LARGE SCALE GENOMIC DNA]</scope>
    <source>
        <strain evidence="4">JCM 4316</strain>
    </source>
</reference>
<evidence type="ECO:0000313" key="3">
    <source>
        <dbReference type="EMBL" id="GAA2331058.1"/>
    </source>
</evidence>
<gene>
    <name evidence="3" type="ORF">GCM10010246_12710</name>
</gene>
<dbReference type="InterPro" id="IPR036736">
    <property type="entry name" value="ACP-like_sf"/>
</dbReference>
<dbReference type="InterPro" id="IPR009081">
    <property type="entry name" value="PP-bd_ACP"/>
</dbReference>
<dbReference type="RefSeq" id="WP_346173470.1">
    <property type="nucleotide sequence ID" value="NZ_BAAASD010000004.1"/>
</dbReference>
<feature type="region of interest" description="Disordered" evidence="1">
    <location>
        <begin position="1"/>
        <end position="22"/>
    </location>
</feature>
<organism evidence="3 4">
    <name type="scientific">Streptomyces cuspidosporus</name>
    <dbReference type="NCBI Taxonomy" id="66882"/>
    <lineage>
        <taxon>Bacteria</taxon>
        <taxon>Bacillati</taxon>
        <taxon>Actinomycetota</taxon>
        <taxon>Actinomycetes</taxon>
        <taxon>Kitasatosporales</taxon>
        <taxon>Streptomycetaceae</taxon>
        <taxon>Streptomyces</taxon>
    </lineage>
</organism>
<dbReference type="PROSITE" id="PS50075">
    <property type="entry name" value="CARRIER"/>
    <property type="match status" value="1"/>
</dbReference>
<evidence type="ECO:0000259" key="2">
    <source>
        <dbReference type="PROSITE" id="PS50075"/>
    </source>
</evidence>
<dbReference type="Proteomes" id="UP001500253">
    <property type="component" value="Unassembled WGS sequence"/>
</dbReference>
<dbReference type="SUPFAM" id="SSF47336">
    <property type="entry name" value="ACP-like"/>
    <property type="match status" value="1"/>
</dbReference>
<evidence type="ECO:0000313" key="4">
    <source>
        <dbReference type="Proteomes" id="UP001500253"/>
    </source>
</evidence>
<dbReference type="Gene3D" id="1.10.1200.10">
    <property type="entry name" value="ACP-like"/>
    <property type="match status" value="1"/>
</dbReference>
<sequence length="109" mass="11613">MTPAPEHRTTTTATAPAAGNADLVDEAERLTVEWAARVLEDPEACAEDNFLDLGGHSLLALRMSRYAKERFGVEYDLMVLFETDLATAARDLVSRAGNAATGTATDGEG</sequence>
<protein>
    <recommendedName>
        <fullName evidence="2">Carrier domain-containing protein</fullName>
    </recommendedName>
</protein>
<feature type="compositionally biased region" description="Low complexity" evidence="1">
    <location>
        <begin position="10"/>
        <end position="21"/>
    </location>
</feature>
<evidence type="ECO:0000256" key="1">
    <source>
        <dbReference type="SAM" id="MobiDB-lite"/>
    </source>
</evidence>
<name>A0ABP5SH43_9ACTN</name>
<dbReference type="EMBL" id="BAAASD010000004">
    <property type="protein sequence ID" value="GAA2331058.1"/>
    <property type="molecule type" value="Genomic_DNA"/>
</dbReference>
<dbReference type="Pfam" id="PF00550">
    <property type="entry name" value="PP-binding"/>
    <property type="match status" value="1"/>
</dbReference>
<proteinExistence type="predicted"/>
<accession>A0ABP5SH43</accession>
<keyword evidence="4" id="KW-1185">Reference proteome</keyword>
<feature type="domain" description="Carrier" evidence="2">
    <location>
        <begin position="22"/>
        <end position="97"/>
    </location>
</feature>
<comment type="caution">
    <text evidence="3">The sequence shown here is derived from an EMBL/GenBank/DDBJ whole genome shotgun (WGS) entry which is preliminary data.</text>
</comment>